<dbReference type="SUPFAM" id="SSF55383">
    <property type="entry name" value="Copper amine oxidase, domain N"/>
    <property type="match status" value="1"/>
</dbReference>
<dbReference type="AlphaFoldDB" id="A0A3P3U2V8"/>
<keyword evidence="1" id="KW-0175">Coiled coil</keyword>
<reference evidence="4 5" key="1">
    <citation type="submission" date="2018-11" db="EMBL/GenBank/DDBJ databases">
        <title>Genome sequencing of Paenibacillus sp. KCOM 3021 (= ChDC PVNT-B20).</title>
        <authorList>
            <person name="Kook J.-K."/>
            <person name="Park S.-N."/>
            <person name="Lim Y.K."/>
        </authorList>
    </citation>
    <scope>NUCLEOTIDE SEQUENCE [LARGE SCALE GENOMIC DNA]</scope>
    <source>
        <strain evidence="4 5">KCOM 3021</strain>
    </source>
</reference>
<sequence>MSVIMKFNKKAVGLIALSSVLISGTLLTNDAFAANATKTLKAVFSNIKLVYNGQTISSTSGQEPFMVDGTTYVPIRMAGEALGKSLSWDGTNKIVTITDVTSSTDKAELDKLNAEVTELNKQLANLKSELSTANSTITSKDSTISSLESQIKSLQSALDNKNDNLSSLEKNLNRDYEDSFDLDASISLSGDKNDITVTIKVDEDEWNYLSSSRQESYLQDIVDDILHEYSKADIEGSVKNKKSSKLTNFSVNSSGTVRLGSNSSSGLSESRMLEKLEDEYSPYRGYPVSIVLSVDDKREEVSLKVYIKKSNWENLSSSNQRNLLGDMIDDLEDNYPDYRIRGYVYDADNRSSSLDKRSS</sequence>
<evidence type="ECO:0000256" key="2">
    <source>
        <dbReference type="SAM" id="SignalP"/>
    </source>
</evidence>
<evidence type="ECO:0000313" key="4">
    <source>
        <dbReference type="EMBL" id="RRJ64677.1"/>
    </source>
</evidence>
<feature type="chain" id="PRO_5017940214" evidence="2">
    <location>
        <begin position="34"/>
        <end position="359"/>
    </location>
</feature>
<keyword evidence="2" id="KW-0732">Signal</keyword>
<evidence type="ECO:0000256" key="1">
    <source>
        <dbReference type="SAM" id="Coils"/>
    </source>
</evidence>
<name>A0A3P3U2V8_9BACL</name>
<dbReference type="InterPro" id="IPR036582">
    <property type="entry name" value="Mao_N_sf"/>
</dbReference>
<protein>
    <submittedName>
        <fullName evidence="4">Copper amine oxidase N-terminal domain-containing protein</fullName>
    </submittedName>
</protein>
<evidence type="ECO:0000313" key="5">
    <source>
        <dbReference type="Proteomes" id="UP000267017"/>
    </source>
</evidence>
<feature type="domain" description="Copper amine oxidase-like N-terminal" evidence="3">
    <location>
        <begin position="52"/>
        <end position="99"/>
    </location>
</feature>
<dbReference type="EMBL" id="RRCN01000001">
    <property type="protein sequence ID" value="RRJ64677.1"/>
    <property type="molecule type" value="Genomic_DNA"/>
</dbReference>
<dbReference type="OrthoDB" id="9780101at2"/>
<feature type="coiled-coil region" evidence="1">
    <location>
        <begin position="102"/>
        <end position="178"/>
    </location>
</feature>
<accession>A0A3P3U2V8</accession>
<dbReference type="Proteomes" id="UP000267017">
    <property type="component" value="Unassembled WGS sequence"/>
</dbReference>
<gene>
    <name evidence="4" type="ORF">EHV15_18440</name>
</gene>
<dbReference type="InterPro" id="IPR012854">
    <property type="entry name" value="Cu_amine_oxidase-like_N"/>
</dbReference>
<keyword evidence="5" id="KW-1185">Reference proteome</keyword>
<proteinExistence type="predicted"/>
<dbReference type="Gene3D" id="1.20.5.340">
    <property type="match status" value="1"/>
</dbReference>
<evidence type="ECO:0000259" key="3">
    <source>
        <dbReference type="Pfam" id="PF07833"/>
    </source>
</evidence>
<feature type="signal peptide" evidence="2">
    <location>
        <begin position="1"/>
        <end position="33"/>
    </location>
</feature>
<comment type="caution">
    <text evidence="4">The sequence shown here is derived from an EMBL/GenBank/DDBJ whole genome shotgun (WGS) entry which is preliminary data.</text>
</comment>
<organism evidence="4 5">
    <name type="scientific">Paenibacillus oralis</name>
    <dbReference type="NCBI Taxonomy" id="2490856"/>
    <lineage>
        <taxon>Bacteria</taxon>
        <taxon>Bacillati</taxon>
        <taxon>Bacillota</taxon>
        <taxon>Bacilli</taxon>
        <taxon>Bacillales</taxon>
        <taxon>Paenibacillaceae</taxon>
        <taxon>Paenibacillus</taxon>
    </lineage>
</organism>
<dbReference type="Pfam" id="PF07833">
    <property type="entry name" value="Cu_amine_oxidN1"/>
    <property type="match status" value="1"/>
</dbReference>